<dbReference type="Pfam" id="PF20766">
    <property type="entry name" value="DUF447_C"/>
    <property type="match status" value="1"/>
</dbReference>
<proteinExistence type="predicted"/>
<evidence type="ECO:0008006" key="5">
    <source>
        <dbReference type="Google" id="ProtNLM"/>
    </source>
</evidence>
<dbReference type="AlphaFoldDB" id="A0A1M6A168"/>
<name>A0A1M6A168_9FIRM</name>
<evidence type="ECO:0000259" key="2">
    <source>
        <dbReference type="Pfam" id="PF20766"/>
    </source>
</evidence>
<feature type="domain" description="DUF447" evidence="2">
    <location>
        <begin position="133"/>
        <end position="182"/>
    </location>
</feature>
<protein>
    <recommendedName>
        <fullName evidence="5">DUF447 family protein</fullName>
    </recommendedName>
</protein>
<dbReference type="SUPFAM" id="SSF50475">
    <property type="entry name" value="FMN-binding split barrel"/>
    <property type="match status" value="1"/>
</dbReference>
<evidence type="ECO:0000313" key="4">
    <source>
        <dbReference type="Proteomes" id="UP000183954"/>
    </source>
</evidence>
<dbReference type="RefSeq" id="WP_073031341.1">
    <property type="nucleotide sequence ID" value="NZ_FQXJ01000016.1"/>
</dbReference>
<reference evidence="4" key="1">
    <citation type="submission" date="2016-11" db="EMBL/GenBank/DDBJ databases">
        <authorList>
            <person name="Varghese N."/>
            <person name="Submissions S."/>
        </authorList>
    </citation>
    <scope>NUCLEOTIDE SEQUENCE [LARGE SCALE GENOMIC DNA]</scope>
    <source>
        <strain evidence="4">DSM 15449</strain>
    </source>
</reference>
<evidence type="ECO:0000259" key="1">
    <source>
        <dbReference type="Pfam" id="PF04289"/>
    </source>
</evidence>
<dbReference type="Pfam" id="PF04289">
    <property type="entry name" value="DUF447_N"/>
    <property type="match status" value="1"/>
</dbReference>
<dbReference type="InterPro" id="IPR049288">
    <property type="entry name" value="DUF447_C"/>
</dbReference>
<accession>A0A1M6A168</accession>
<sequence length="199" mass="22359">MILEAIVSSLSPEGNVNFAPMGVHILESDHKPEPVNSFVLRLFSNSQTYENLRSTGQGVINFTQDVAVFVETALYSKCLPYVPSQRVCPPSLADVQTLWEFKVIRFDDSIEPAFVEGQVEHRVERAGYGGFCRAQSAVLEATIAATRWQWLPKLNITDPWPMWSDIVRKTGGKRERQAFNRVSLFLMERGIQVAGVPES</sequence>
<dbReference type="EMBL" id="FQXJ01000016">
    <property type="protein sequence ID" value="SHI30205.1"/>
    <property type="molecule type" value="Genomic_DNA"/>
</dbReference>
<organism evidence="3 4">
    <name type="scientific">Desulfosporosinus lacus DSM 15449</name>
    <dbReference type="NCBI Taxonomy" id="1121420"/>
    <lineage>
        <taxon>Bacteria</taxon>
        <taxon>Bacillati</taxon>
        <taxon>Bacillota</taxon>
        <taxon>Clostridia</taxon>
        <taxon>Eubacteriales</taxon>
        <taxon>Desulfitobacteriaceae</taxon>
        <taxon>Desulfosporosinus</taxon>
    </lineage>
</organism>
<dbReference type="STRING" id="1121420.SAMN02746098_03853"/>
<dbReference type="Gene3D" id="2.30.110.10">
    <property type="entry name" value="Electron Transport, Fmn-binding Protein, Chain A"/>
    <property type="match status" value="1"/>
</dbReference>
<dbReference type="InterPro" id="IPR007386">
    <property type="entry name" value="DUF447_N"/>
</dbReference>
<dbReference type="Proteomes" id="UP000183954">
    <property type="component" value="Unassembled WGS sequence"/>
</dbReference>
<dbReference type="OrthoDB" id="2112021at2"/>
<evidence type="ECO:0000313" key="3">
    <source>
        <dbReference type="EMBL" id="SHI30205.1"/>
    </source>
</evidence>
<gene>
    <name evidence="3" type="ORF">SAMN02746098_03853</name>
</gene>
<feature type="domain" description="DUF447" evidence="1">
    <location>
        <begin position="4"/>
        <end position="122"/>
    </location>
</feature>
<dbReference type="Gene3D" id="1.20.58.290">
    <property type="entry name" value="Hypothetical membrane protein ta0354_69_121"/>
    <property type="match status" value="1"/>
</dbReference>
<keyword evidence="4" id="KW-1185">Reference proteome</keyword>
<dbReference type="InterPro" id="IPR012349">
    <property type="entry name" value="Split_barrel_FMN-bd"/>
</dbReference>